<sequence>MAVIVNRLSPARLLTSGRSALAGAFRQHTSLTTDLIENMDKKETWDRFYRENNVKKDFKNFEWFFGFDSVRDFILPLLRQQPNSATLRHVLDLGCGTSALGPRIYEHSQWPVHVTCADISPVAVQLMQEQAKTKPIQPGNPSSRLAFLELDCCRLQARFGERSLDVIVDKGTTDALLRSSEGRPKAGFVLKQCLGVLRQSGCLLQFSDEDPDARLLWLERESRDQAARVGVLEVGTLRGVCYYCYVITPPGHIDTSTPSLS</sequence>
<keyword evidence="3" id="KW-0489">Methyltransferase</keyword>
<evidence type="ECO:0000256" key="6">
    <source>
        <dbReference type="ARBA" id="ARBA00022946"/>
    </source>
</evidence>
<comment type="similarity">
    <text evidence="2">Belongs to the methyltransferase superfamily.</text>
</comment>
<dbReference type="FunFam" id="3.40.50.150:FF:000200">
    <property type="entry name" value="Citrate synthase lysine methyltransferase"/>
    <property type="match status" value="1"/>
</dbReference>
<dbReference type="Pfam" id="PF13847">
    <property type="entry name" value="Methyltransf_31"/>
    <property type="match status" value="1"/>
</dbReference>
<keyword evidence="16" id="KW-1185">Reference proteome</keyword>
<dbReference type="GO" id="GO:0008168">
    <property type="term" value="F:methyltransferase activity"/>
    <property type="evidence" value="ECO:0007669"/>
    <property type="project" value="UniProtKB-KW"/>
</dbReference>
<comment type="caution">
    <text evidence="15">The sequence shown here is derived from an EMBL/GenBank/DDBJ whole genome shotgun (WGS) entry which is preliminary data.</text>
</comment>
<dbReference type="GO" id="GO:0032259">
    <property type="term" value="P:methylation"/>
    <property type="evidence" value="ECO:0007669"/>
    <property type="project" value="UniProtKB-KW"/>
</dbReference>
<keyword evidence="6" id="KW-0809">Transit peptide</keyword>
<evidence type="ECO:0000256" key="9">
    <source>
        <dbReference type="ARBA" id="ARBA00052621"/>
    </source>
</evidence>
<feature type="domain" description="Methyltransferase" evidence="14">
    <location>
        <begin position="89"/>
        <end position="175"/>
    </location>
</feature>
<evidence type="ECO:0000256" key="8">
    <source>
        <dbReference type="ARBA" id="ARBA00051191"/>
    </source>
</evidence>
<dbReference type="InterPro" id="IPR025714">
    <property type="entry name" value="Methyltranfer_dom"/>
</dbReference>
<organism evidence="15 16">
    <name type="scientific">Synaphobranchus kaupii</name>
    <name type="common">Kaup's arrowtooth eel</name>
    <dbReference type="NCBI Taxonomy" id="118154"/>
    <lineage>
        <taxon>Eukaryota</taxon>
        <taxon>Metazoa</taxon>
        <taxon>Chordata</taxon>
        <taxon>Craniata</taxon>
        <taxon>Vertebrata</taxon>
        <taxon>Euteleostomi</taxon>
        <taxon>Actinopterygii</taxon>
        <taxon>Neopterygii</taxon>
        <taxon>Teleostei</taxon>
        <taxon>Anguilliformes</taxon>
        <taxon>Synaphobranchidae</taxon>
        <taxon>Synaphobranchus</taxon>
    </lineage>
</organism>
<keyword evidence="5" id="KW-0949">S-adenosyl-L-methionine</keyword>
<evidence type="ECO:0000256" key="12">
    <source>
        <dbReference type="ARBA" id="ARBA00068729"/>
    </source>
</evidence>
<evidence type="ECO:0000256" key="2">
    <source>
        <dbReference type="ARBA" id="ARBA00008361"/>
    </source>
</evidence>
<evidence type="ECO:0000256" key="1">
    <source>
        <dbReference type="ARBA" id="ARBA00004173"/>
    </source>
</evidence>
<protein>
    <recommendedName>
        <fullName evidence="12">Citrate synthase-lysine N-methyltransferase CSKMT, mitochondrial</fullName>
    </recommendedName>
    <alternativeName>
        <fullName evidence="13">Methyltransferase-like protein 12, mitochondrial</fullName>
    </alternativeName>
</protein>
<dbReference type="AlphaFoldDB" id="A0A9Q1EEW4"/>
<proteinExistence type="inferred from homology"/>
<evidence type="ECO:0000256" key="11">
    <source>
        <dbReference type="ARBA" id="ARBA00058794"/>
    </source>
</evidence>
<evidence type="ECO:0000256" key="7">
    <source>
        <dbReference type="ARBA" id="ARBA00023128"/>
    </source>
</evidence>
<dbReference type="PANTHER" id="PTHR12176:SF83">
    <property type="entry name" value="CITRATE SYNTHASE-LYSINE N-METHYLTRANSFERASE CSKMT, MITOCHONDRIAL"/>
    <property type="match status" value="1"/>
</dbReference>
<evidence type="ECO:0000256" key="5">
    <source>
        <dbReference type="ARBA" id="ARBA00022691"/>
    </source>
</evidence>
<dbReference type="Proteomes" id="UP001152622">
    <property type="component" value="Chromosome 18"/>
</dbReference>
<keyword evidence="4" id="KW-0808">Transferase</keyword>
<dbReference type="InterPro" id="IPR029063">
    <property type="entry name" value="SAM-dependent_MTases_sf"/>
</dbReference>
<gene>
    <name evidence="15" type="ORF">SKAU_G00364850</name>
</gene>
<evidence type="ECO:0000256" key="3">
    <source>
        <dbReference type="ARBA" id="ARBA00022603"/>
    </source>
</evidence>
<dbReference type="SUPFAM" id="SSF53335">
    <property type="entry name" value="S-adenosyl-L-methionine-dependent methyltransferases"/>
    <property type="match status" value="1"/>
</dbReference>
<dbReference type="EMBL" id="JAINUF010000018">
    <property type="protein sequence ID" value="KAJ8337519.1"/>
    <property type="molecule type" value="Genomic_DNA"/>
</dbReference>
<dbReference type="Gene3D" id="3.40.50.150">
    <property type="entry name" value="Vaccinia Virus protein VP39"/>
    <property type="match status" value="1"/>
</dbReference>
<comment type="function">
    <text evidence="11">Protein-lysine methyltransferase that selectively trimethylates citrate synthase (CS) in mitochondria. Seems to conduct trimethylation in a highly distributive manner rather than in a processive manner, and thus introduces a single methyl group per binding event.</text>
</comment>
<accession>A0A9Q1EEW4</accession>
<dbReference type="CDD" id="cd02440">
    <property type="entry name" value="AdoMet_MTases"/>
    <property type="match status" value="1"/>
</dbReference>
<evidence type="ECO:0000256" key="4">
    <source>
        <dbReference type="ARBA" id="ARBA00022679"/>
    </source>
</evidence>
<dbReference type="OrthoDB" id="411785at2759"/>
<keyword evidence="7" id="KW-0496">Mitochondrion</keyword>
<dbReference type="GO" id="GO:0005739">
    <property type="term" value="C:mitochondrion"/>
    <property type="evidence" value="ECO:0007669"/>
    <property type="project" value="UniProtKB-SubCell"/>
</dbReference>
<evidence type="ECO:0000256" key="13">
    <source>
        <dbReference type="ARBA" id="ARBA00083084"/>
    </source>
</evidence>
<comment type="subcellular location">
    <subcellularLocation>
        <location evidence="1">Mitochondrion</location>
    </subcellularLocation>
</comment>
<evidence type="ECO:0000313" key="16">
    <source>
        <dbReference type="Proteomes" id="UP001152622"/>
    </source>
</evidence>
<evidence type="ECO:0000256" key="10">
    <source>
        <dbReference type="ARBA" id="ARBA00052681"/>
    </source>
</evidence>
<comment type="catalytic activity">
    <reaction evidence="10">
        <text>N(6)-methyl-L-lysyl-[citrate synthase] + S-adenosyl-L-methionine = N(6),N(6)-dimethyl-L-lysyl-[citrate synthase] + S-adenosyl-L-homocysteine + H(+)</text>
        <dbReference type="Rhea" id="RHEA:55548"/>
        <dbReference type="Rhea" id="RHEA-COMP:14213"/>
        <dbReference type="Rhea" id="RHEA-COMP:14214"/>
        <dbReference type="ChEBI" id="CHEBI:15378"/>
        <dbReference type="ChEBI" id="CHEBI:57856"/>
        <dbReference type="ChEBI" id="CHEBI:59789"/>
        <dbReference type="ChEBI" id="CHEBI:61929"/>
        <dbReference type="ChEBI" id="CHEBI:61976"/>
    </reaction>
</comment>
<evidence type="ECO:0000259" key="14">
    <source>
        <dbReference type="Pfam" id="PF13847"/>
    </source>
</evidence>
<dbReference type="PANTHER" id="PTHR12176">
    <property type="entry name" value="SAM-DEPENDENT METHYLTRANSFERASE SUPERFAMILY PROTEIN"/>
    <property type="match status" value="1"/>
</dbReference>
<evidence type="ECO:0000313" key="15">
    <source>
        <dbReference type="EMBL" id="KAJ8337519.1"/>
    </source>
</evidence>
<reference evidence="15" key="1">
    <citation type="journal article" date="2023" name="Science">
        <title>Genome structures resolve the early diversification of teleost fishes.</title>
        <authorList>
            <person name="Parey E."/>
            <person name="Louis A."/>
            <person name="Montfort J."/>
            <person name="Bouchez O."/>
            <person name="Roques C."/>
            <person name="Iampietro C."/>
            <person name="Lluch J."/>
            <person name="Castinel A."/>
            <person name="Donnadieu C."/>
            <person name="Desvignes T."/>
            <person name="Floi Bucao C."/>
            <person name="Jouanno E."/>
            <person name="Wen M."/>
            <person name="Mejri S."/>
            <person name="Dirks R."/>
            <person name="Jansen H."/>
            <person name="Henkel C."/>
            <person name="Chen W.J."/>
            <person name="Zahm M."/>
            <person name="Cabau C."/>
            <person name="Klopp C."/>
            <person name="Thompson A.W."/>
            <person name="Robinson-Rechavi M."/>
            <person name="Braasch I."/>
            <person name="Lecointre G."/>
            <person name="Bobe J."/>
            <person name="Postlethwait J.H."/>
            <person name="Berthelot C."/>
            <person name="Roest Crollius H."/>
            <person name="Guiguen Y."/>
        </authorList>
    </citation>
    <scope>NUCLEOTIDE SEQUENCE</scope>
    <source>
        <strain evidence="15">WJC10195</strain>
    </source>
</reference>
<comment type="catalytic activity">
    <reaction evidence="9">
        <text>N(6),N(6)-dimethyl-L-lysyl-[citrate synthase] + S-adenosyl-L-methionine = N(6),N(6),N(6)-trimethyl-L-lysyl-[citrate synthase] + S-adenosyl-L-homocysteine + H(+)</text>
        <dbReference type="Rhea" id="RHEA:55552"/>
        <dbReference type="Rhea" id="RHEA-COMP:14214"/>
        <dbReference type="Rhea" id="RHEA-COMP:14215"/>
        <dbReference type="ChEBI" id="CHEBI:15378"/>
        <dbReference type="ChEBI" id="CHEBI:57856"/>
        <dbReference type="ChEBI" id="CHEBI:59789"/>
        <dbReference type="ChEBI" id="CHEBI:61961"/>
        <dbReference type="ChEBI" id="CHEBI:61976"/>
    </reaction>
</comment>
<name>A0A9Q1EEW4_SYNKA</name>
<comment type="catalytic activity">
    <reaction evidence="8">
        <text>L-lysyl-[citrate synthase] + S-adenosyl-L-methionine = N(6)-methyl-L-lysyl-[citrate synthase] + S-adenosyl-L-homocysteine + H(+)</text>
        <dbReference type="Rhea" id="RHEA:55544"/>
        <dbReference type="Rhea" id="RHEA-COMP:14212"/>
        <dbReference type="Rhea" id="RHEA-COMP:14213"/>
        <dbReference type="ChEBI" id="CHEBI:15378"/>
        <dbReference type="ChEBI" id="CHEBI:29969"/>
        <dbReference type="ChEBI" id="CHEBI:57856"/>
        <dbReference type="ChEBI" id="CHEBI:59789"/>
        <dbReference type="ChEBI" id="CHEBI:61929"/>
    </reaction>
</comment>
<dbReference type="InterPro" id="IPR051419">
    <property type="entry name" value="Lys/N-term_MeTrsfase_sf"/>
</dbReference>